<proteinExistence type="predicted"/>
<accession>A0A2T0WSV3</accession>
<evidence type="ECO:0000313" key="2">
    <source>
        <dbReference type="EMBL" id="PRY89757.1"/>
    </source>
</evidence>
<dbReference type="Pfam" id="PF00350">
    <property type="entry name" value="Dynamin_N"/>
    <property type="match status" value="1"/>
</dbReference>
<dbReference type="Gene3D" id="3.40.50.300">
    <property type="entry name" value="P-loop containing nucleotide triphosphate hydrolases"/>
    <property type="match status" value="1"/>
</dbReference>
<evidence type="ECO:0000313" key="3">
    <source>
        <dbReference type="Proteomes" id="UP000238157"/>
    </source>
</evidence>
<feature type="domain" description="Dynamin N-terminal" evidence="1">
    <location>
        <begin position="69"/>
        <end position="207"/>
    </location>
</feature>
<dbReference type="RefSeq" id="WP_106132443.1">
    <property type="nucleotide sequence ID" value="NZ_PVTR01000002.1"/>
</dbReference>
<dbReference type="InterPro" id="IPR045063">
    <property type="entry name" value="Dynamin_N"/>
</dbReference>
<gene>
    <name evidence="2" type="ORF">CLW00_102233</name>
</gene>
<dbReference type="OrthoDB" id="5477114at2"/>
<organism evidence="2 3">
    <name type="scientific">Mongoliibacter ruber</name>
    <dbReference type="NCBI Taxonomy" id="1750599"/>
    <lineage>
        <taxon>Bacteria</taxon>
        <taxon>Pseudomonadati</taxon>
        <taxon>Bacteroidota</taxon>
        <taxon>Cytophagia</taxon>
        <taxon>Cytophagales</taxon>
        <taxon>Cyclobacteriaceae</taxon>
        <taxon>Mongoliibacter</taxon>
    </lineage>
</organism>
<protein>
    <submittedName>
        <fullName evidence="2">Dynamin family protein</fullName>
    </submittedName>
</protein>
<dbReference type="AlphaFoldDB" id="A0A2T0WSV3"/>
<dbReference type="EMBL" id="PVTR01000002">
    <property type="protein sequence ID" value="PRY89757.1"/>
    <property type="molecule type" value="Genomic_DNA"/>
</dbReference>
<reference evidence="2 3" key="1">
    <citation type="submission" date="2018-03" db="EMBL/GenBank/DDBJ databases">
        <title>Genomic Encyclopedia of Archaeal and Bacterial Type Strains, Phase II (KMG-II): from individual species to whole genera.</title>
        <authorList>
            <person name="Goeker M."/>
        </authorList>
    </citation>
    <scope>NUCLEOTIDE SEQUENCE [LARGE SCALE GENOMIC DNA]</scope>
    <source>
        <strain evidence="2 3">DSM 27929</strain>
    </source>
</reference>
<dbReference type="SUPFAM" id="SSF52540">
    <property type="entry name" value="P-loop containing nucleoside triphosphate hydrolases"/>
    <property type="match status" value="1"/>
</dbReference>
<sequence>MKTPLELKQILINSSERIESATESLDVSLSQTKVKDSSGNVGKNIFNLIESIQENLQNLSKSLESPFKIAVVGSQGTGKSSLVNLLIGEALMPSTISENESAVIKLAYPYEENLNNKAVFELINGEQVVMEIDQAKIIIDKNRRSSKDDEFIRNTKYVTFYYKLNRLEKIEIINTPGMNVLTEDFYPKVKHLFVESDVILWVNGGEKILDSFNSWLIKMIHADNNKIVGFITFPDKLYRMDPKDGVTDVVTQFMENLEEDKLIRFNDEVALFIFNGLYAQIGQGQKSNIKCIQDLDRLDDDESNLRMLHNYWNHGFAYSDDSDKVKILKDLKLYGIQDCNDLGAEFVLNEFVDNLLKKGICEKENEDNGALYTELGLKLLDEASQFEAFNKFTGDYLIPESKKGKSIHVIDRLQRMLSTTESKDNLYATLLSIESEFKGKINELDSEEKQKNQDFENLIEYLKIEIYNWHEDNIGNEKNLYVEELVNAFSDDIEKEIDIKDLLYELVVSSTMRFFGSKKESAISKKISKIIEKNVEDIFPKALEKYAVLIGNNIELILLRKGKELYLDKDKDFNKEGNASSNFKSFEYNNNSKKLSSTITKILGPLIKNLLIKVAKKDLRKGANNFLKTRLIKPLVILIRKLLTKAGIKLVKGKAASSAGKSILGPVGWALIIYDIVDTVLEVKNMFKNLKESIKDSLNNEKEFGNTFITEGRNVVDMMVDEVNNSLQNEIFQSSQEANKIRNGLNSCEILKEEFNKLREL</sequence>
<dbReference type="Proteomes" id="UP000238157">
    <property type="component" value="Unassembled WGS sequence"/>
</dbReference>
<keyword evidence="3" id="KW-1185">Reference proteome</keyword>
<evidence type="ECO:0000259" key="1">
    <source>
        <dbReference type="Pfam" id="PF00350"/>
    </source>
</evidence>
<name>A0A2T0WSV3_9BACT</name>
<comment type="caution">
    <text evidence="2">The sequence shown here is derived from an EMBL/GenBank/DDBJ whole genome shotgun (WGS) entry which is preliminary data.</text>
</comment>
<dbReference type="InterPro" id="IPR027417">
    <property type="entry name" value="P-loop_NTPase"/>
</dbReference>